<evidence type="ECO:0000259" key="7">
    <source>
        <dbReference type="PROSITE" id="PS50048"/>
    </source>
</evidence>
<evidence type="ECO:0000256" key="2">
    <source>
        <dbReference type="ARBA" id="ARBA00022723"/>
    </source>
</evidence>
<dbReference type="PROSITE" id="PS50048">
    <property type="entry name" value="ZN2_CY6_FUNGAL_2"/>
    <property type="match status" value="1"/>
</dbReference>
<sequence length="1504" mass="166665">MAANKASYLIVGAGVFGVSTAYHLIQKYPDATVTLVDRDAYDAEERVAASWDWNKVVRADYDDFTYCQLALEAQDIFKTDPLWKPFFHQTGVYWNCRSDYAQNVIEHHRRLGRKDDIIALPVAEARKLYNGIFEDANYDDVTDVLVNRASGWAAAGDCLRAVTRKAIELGVKYVAAETVALQLSPDGVCTGIVTASGQVLGAAHVILCTGAYTPKLLELSAARSGVTSLRAGDRILAAGITTGMAQLDEQDYKTYVDMPVGFQGYTAKHGKPFVGSLPPTKDRELKWWGLKIFANTHEVVPGRHVSAPPAAKDYSQWKVSKRLKEDVADARNLWYGEKSKSWNMTKHRICWDAFTTSSDFIISPHAAAKGLYVATCGSFHGFKFFPVLGKYVVQMLEDSLSPDLKERWAWDRERPDSSDNCEYPNSEMRHVLPLHLSASLSVHPGTSPWEGSFVMSPERGTAPAAAPRGKRRSYHACLNCRRKKTRCPGEKPSCSSCVRLSQACSYPPNKPSPGGRSDERLQSLEEKLDLLLSGGALAKHPRYQGQQQANEDGSTSPPEESFSVSPPPRDAANFPTTNHFPTMFDPDLANLRPGRSDMANGINLYFKFCHRQPIWCFERDEVSDYGSLPEELACSILAVTSRFSQKCDHLHLYGNNAKTLIMLRIANGSVDLTTIESLCLLSYAAFIDGNVHLGQFHLGLAFQLCRSAMLDTESIYLVRDAITERKKRLFWSLQLLEQSYGRQDGLLSVPTDIWQPAFHSTGEKQKEPKSKVPPLPKDELGTTRPSEPGIWNTSVHLGWVWSQVRKYVSDCSHNILQEPWRHDSTYAKVLSDFMETENRIPMCHRYDSVKFYERKVEELKMNRDYWAPWLKEQFTYHVIPTVLNHPFLYIIGAQHNPNLGIPNTFWRRSSEQALLHATWIVRMIDMVVDKQVALVDPFFGHAAAIAATVHLYYCCAAAARLKHKSNTDFAKCRRFLKSFIPCSAACGALDRDLDRMTRIAAGSETMDVEDWMPSRIYLSVPLMWRILQFNSTTDAQGISTSGLLADSLTTALRQDEDDENSTLEIVVATSPEISINTADGGQDSPTLSFKAPVNPGLHPPQVAPYDPPTKLEPLFAILPFTHLTAADRTMATPRVVIIGAGIVGTNIADELVARGWTNITVVEQGPLQMPGGSTSHAPGLVFQTNPSKTLTSFASYTVEKLLSIGCFNQVGGLEVAETPERLEDLKRKHGYASSWGIESSLISAEACCRLYPLLSKDVVLGGLHIPSDGLALAAKAVQVLIERTRKAGVTYLGMTPVTGFERSDGRVTGVITKSSGTIPADIVISCAGLWGDRDLDRMTRIAAGSETMDVEDWMPSRIYLSVPLMWRILQFNSTTDAQGISTSGLLADSLTTALRQDEDDENSTLEIVVATSPEISINTADGGQDSPTLSFKAPVNPGLHPPQVAPYDPPTVEQIDSLTFNTTPWLYADSSQLFSIGDIGYNQSEPGNAWWEDENFDNIMFNHF</sequence>
<dbReference type="Pfam" id="PF00172">
    <property type="entry name" value="Zn_clus"/>
    <property type="match status" value="1"/>
</dbReference>
<dbReference type="GO" id="GO:0006351">
    <property type="term" value="P:DNA-templated transcription"/>
    <property type="evidence" value="ECO:0007669"/>
    <property type="project" value="InterPro"/>
</dbReference>
<dbReference type="InterPro" id="IPR006076">
    <property type="entry name" value="FAD-dep_OxRdtase"/>
</dbReference>
<dbReference type="GO" id="GO:0008270">
    <property type="term" value="F:zinc ion binding"/>
    <property type="evidence" value="ECO:0007669"/>
    <property type="project" value="InterPro"/>
</dbReference>
<proteinExistence type="predicted"/>
<dbReference type="Proteomes" id="UP000045706">
    <property type="component" value="Unassembled WGS sequence"/>
</dbReference>
<dbReference type="InterPro" id="IPR001138">
    <property type="entry name" value="Zn2Cys6_DnaBD"/>
</dbReference>
<keyword evidence="3" id="KW-0805">Transcription regulation</keyword>
<evidence type="ECO:0000256" key="3">
    <source>
        <dbReference type="ARBA" id="ARBA00023015"/>
    </source>
</evidence>
<keyword evidence="2" id="KW-0479">Metal-binding</keyword>
<dbReference type="CDD" id="cd00067">
    <property type="entry name" value="GAL4"/>
    <property type="match status" value="1"/>
</dbReference>
<feature type="domain" description="Zn(2)-C6 fungal-type" evidence="7">
    <location>
        <begin position="476"/>
        <end position="506"/>
    </location>
</feature>
<dbReference type="PANTHER" id="PTHR47338:SF6">
    <property type="entry name" value="ZN(II)2CYS6 TRANSCRIPTION FACTOR (EUROFUNG)"/>
    <property type="match status" value="1"/>
</dbReference>
<dbReference type="SMART" id="SM00066">
    <property type="entry name" value="GAL4"/>
    <property type="match status" value="1"/>
</dbReference>
<feature type="compositionally biased region" description="Basic and acidic residues" evidence="6">
    <location>
        <begin position="761"/>
        <end position="781"/>
    </location>
</feature>
<feature type="region of interest" description="Disordered" evidence="6">
    <location>
        <begin position="541"/>
        <end position="580"/>
    </location>
</feature>
<dbReference type="Gene3D" id="3.50.50.60">
    <property type="entry name" value="FAD/NAD(P)-binding domain"/>
    <property type="match status" value="3"/>
</dbReference>
<dbReference type="Pfam" id="PF01266">
    <property type="entry name" value="DAO"/>
    <property type="match status" value="2"/>
</dbReference>
<evidence type="ECO:0000256" key="4">
    <source>
        <dbReference type="ARBA" id="ARBA00023163"/>
    </source>
</evidence>
<accession>A0A0G4LHM0</accession>
<evidence type="ECO:0000313" key="8">
    <source>
        <dbReference type="EMBL" id="CRK21526.1"/>
    </source>
</evidence>
<evidence type="ECO:0000313" key="9">
    <source>
        <dbReference type="Proteomes" id="UP000045706"/>
    </source>
</evidence>
<feature type="compositionally biased region" description="Low complexity" evidence="6">
    <location>
        <begin position="554"/>
        <end position="564"/>
    </location>
</feature>
<reference evidence="9" key="1">
    <citation type="submission" date="2015-05" db="EMBL/GenBank/DDBJ databases">
        <authorList>
            <person name="Fogelqvist Johan"/>
        </authorList>
    </citation>
    <scope>NUCLEOTIDE SEQUENCE [LARGE SCALE GENOMIC DNA]</scope>
</reference>
<dbReference type="PROSITE" id="PS00463">
    <property type="entry name" value="ZN2_CY6_FUNGAL_1"/>
    <property type="match status" value="1"/>
</dbReference>
<dbReference type="Pfam" id="PF04082">
    <property type="entry name" value="Fungal_trans"/>
    <property type="match status" value="1"/>
</dbReference>
<gene>
    <name evidence="8" type="ORF">BN1723_012426</name>
</gene>
<dbReference type="Gene3D" id="3.30.9.10">
    <property type="entry name" value="D-Amino Acid Oxidase, subunit A, domain 2"/>
    <property type="match status" value="1"/>
</dbReference>
<dbReference type="InterPro" id="IPR050815">
    <property type="entry name" value="TF_fung"/>
</dbReference>
<dbReference type="Gene3D" id="4.10.240.10">
    <property type="entry name" value="Zn(2)-C6 fungal-type DNA-binding domain"/>
    <property type="match status" value="1"/>
</dbReference>
<protein>
    <recommendedName>
        <fullName evidence="7">Zn(2)-C6 fungal-type domain-containing protein</fullName>
    </recommendedName>
</protein>
<comment type="subcellular location">
    <subcellularLocation>
        <location evidence="1">Nucleus</location>
    </subcellularLocation>
</comment>
<dbReference type="GO" id="GO:0003677">
    <property type="term" value="F:DNA binding"/>
    <property type="evidence" value="ECO:0007669"/>
    <property type="project" value="InterPro"/>
</dbReference>
<dbReference type="SUPFAM" id="SSF57701">
    <property type="entry name" value="Zn2/Cys6 DNA-binding domain"/>
    <property type="match status" value="1"/>
</dbReference>
<dbReference type="SUPFAM" id="SSF51905">
    <property type="entry name" value="FAD/NAD(P)-binding domain"/>
    <property type="match status" value="2"/>
</dbReference>
<dbReference type="InterPro" id="IPR036864">
    <property type="entry name" value="Zn2-C6_fun-type_DNA-bd_sf"/>
</dbReference>
<keyword evidence="5" id="KW-0539">Nucleus</keyword>
<evidence type="ECO:0000256" key="6">
    <source>
        <dbReference type="SAM" id="MobiDB-lite"/>
    </source>
</evidence>
<feature type="compositionally biased region" description="Polar residues" evidence="6">
    <location>
        <begin position="544"/>
        <end position="553"/>
    </location>
</feature>
<evidence type="ECO:0000256" key="1">
    <source>
        <dbReference type="ARBA" id="ARBA00004123"/>
    </source>
</evidence>
<dbReference type="InterPro" id="IPR036188">
    <property type="entry name" value="FAD/NAD-bd_sf"/>
</dbReference>
<dbReference type="CDD" id="cd12148">
    <property type="entry name" value="fungal_TF_MHR"/>
    <property type="match status" value="1"/>
</dbReference>
<keyword evidence="4" id="KW-0804">Transcription</keyword>
<dbReference type="EMBL" id="CVQI01012113">
    <property type="protein sequence ID" value="CRK21526.1"/>
    <property type="molecule type" value="Genomic_DNA"/>
</dbReference>
<dbReference type="InterPro" id="IPR007219">
    <property type="entry name" value="XnlR_reg_dom"/>
</dbReference>
<name>A0A0G4LHM0_VERLO</name>
<organism evidence="8 9">
    <name type="scientific">Verticillium longisporum</name>
    <name type="common">Verticillium dahliae var. longisporum</name>
    <dbReference type="NCBI Taxonomy" id="100787"/>
    <lineage>
        <taxon>Eukaryota</taxon>
        <taxon>Fungi</taxon>
        <taxon>Dikarya</taxon>
        <taxon>Ascomycota</taxon>
        <taxon>Pezizomycotina</taxon>
        <taxon>Sordariomycetes</taxon>
        <taxon>Hypocreomycetidae</taxon>
        <taxon>Glomerellales</taxon>
        <taxon>Plectosphaerellaceae</taxon>
        <taxon>Verticillium</taxon>
    </lineage>
</organism>
<evidence type="ECO:0000256" key="5">
    <source>
        <dbReference type="ARBA" id="ARBA00023242"/>
    </source>
</evidence>
<dbReference type="PANTHER" id="PTHR47338">
    <property type="entry name" value="ZN(II)2CYS6 TRANSCRIPTION FACTOR (EUROFUNG)-RELATED"/>
    <property type="match status" value="1"/>
</dbReference>
<dbReference type="GO" id="GO:0005634">
    <property type="term" value="C:nucleus"/>
    <property type="evidence" value="ECO:0007669"/>
    <property type="project" value="UniProtKB-SubCell"/>
</dbReference>
<feature type="region of interest" description="Disordered" evidence="6">
    <location>
        <begin position="760"/>
        <end position="786"/>
    </location>
</feature>
<dbReference type="GO" id="GO:0000981">
    <property type="term" value="F:DNA-binding transcription factor activity, RNA polymerase II-specific"/>
    <property type="evidence" value="ECO:0007669"/>
    <property type="project" value="InterPro"/>
</dbReference>